<evidence type="ECO:0000256" key="2">
    <source>
        <dbReference type="ARBA" id="ARBA00022801"/>
    </source>
</evidence>
<feature type="compositionally biased region" description="Acidic residues" evidence="3">
    <location>
        <begin position="1119"/>
        <end position="1132"/>
    </location>
</feature>
<evidence type="ECO:0000313" key="6">
    <source>
        <dbReference type="Proteomes" id="UP000054561"/>
    </source>
</evidence>
<dbReference type="InterPro" id="IPR004843">
    <property type="entry name" value="Calcineurin-like_PHP"/>
</dbReference>
<feature type="compositionally biased region" description="Acidic residues" evidence="3">
    <location>
        <begin position="303"/>
        <end position="314"/>
    </location>
</feature>
<name>A0A0D9QKV1_PLAFR</name>
<feature type="compositionally biased region" description="Basic residues" evidence="3">
    <location>
        <begin position="678"/>
        <end position="689"/>
    </location>
</feature>
<feature type="compositionally biased region" description="Polar residues" evidence="3">
    <location>
        <begin position="252"/>
        <end position="267"/>
    </location>
</feature>
<evidence type="ECO:0000259" key="4">
    <source>
        <dbReference type="Pfam" id="PF00149"/>
    </source>
</evidence>
<dbReference type="Gene3D" id="3.60.21.10">
    <property type="match status" value="2"/>
</dbReference>
<feature type="compositionally biased region" description="Basic and acidic residues" evidence="3">
    <location>
        <begin position="696"/>
        <end position="705"/>
    </location>
</feature>
<feature type="region of interest" description="Disordered" evidence="3">
    <location>
        <begin position="662"/>
        <end position="705"/>
    </location>
</feature>
<dbReference type="RefSeq" id="XP_012337027.1">
    <property type="nucleotide sequence ID" value="XM_012481604.1"/>
</dbReference>
<keyword evidence="1" id="KW-0732">Signal</keyword>
<gene>
    <name evidence="5" type="ORF">AK88_03994</name>
</gene>
<dbReference type="InterPro" id="IPR051558">
    <property type="entry name" value="Metallophosphoesterase_PAP"/>
</dbReference>
<evidence type="ECO:0000256" key="3">
    <source>
        <dbReference type="SAM" id="MobiDB-lite"/>
    </source>
</evidence>
<reference evidence="5 6" key="1">
    <citation type="submission" date="2014-03" db="EMBL/GenBank/DDBJ databases">
        <title>The Genome Sequence of Plasmodium fragile nilgiri.</title>
        <authorList>
            <consortium name="The Broad Institute Genomics Platform"/>
            <consortium name="The Broad Institute Genome Sequencing Center for Infectious Disease"/>
            <person name="Neafsey D."/>
            <person name="Duraisingh M."/>
            <person name="Young S.K."/>
            <person name="Zeng Q."/>
            <person name="Gargeya S."/>
            <person name="Abouelleil A."/>
            <person name="Alvarado L."/>
            <person name="Chapman S.B."/>
            <person name="Gainer-Dewar J."/>
            <person name="Goldberg J."/>
            <person name="Griggs A."/>
            <person name="Gujja S."/>
            <person name="Hansen M."/>
            <person name="Howarth C."/>
            <person name="Imamovic A."/>
            <person name="Larimer J."/>
            <person name="Pearson M."/>
            <person name="Poon T.W."/>
            <person name="Priest M."/>
            <person name="Roberts A."/>
            <person name="Saif S."/>
            <person name="Shea T."/>
            <person name="Sykes S."/>
            <person name="Wortman J."/>
            <person name="Nusbaum C."/>
            <person name="Birren B."/>
        </authorList>
    </citation>
    <scope>NUCLEOTIDE SEQUENCE [LARGE SCALE GENOMIC DNA]</scope>
    <source>
        <strain evidence="6">nilgiri</strain>
    </source>
</reference>
<feature type="compositionally biased region" description="Basic and acidic residues" evidence="3">
    <location>
        <begin position="1213"/>
        <end position="1227"/>
    </location>
</feature>
<dbReference type="Proteomes" id="UP000054561">
    <property type="component" value="Unassembled WGS sequence"/>
</dbReference>
<dbReference type="PANTHER" id="PTHR10161:SF14">
    <property type="entry name" value="TARTRATE-RESISTANT ACID PHOSPHATASE TYPE 5"/>
    <property type="match status" value="1"/>
</dbReference>
<evidence type="ECO:0000256" key="1">
    <source>
        <dbReference type="ARBA" id="ARBA00022729"/>
    </source>
</evidence>
<dbReference type="GO" id="GO:0016787">
    <property type="term" value="F:hydrolase activity"/>
    <property type="evidence" value="ECO:0007669"/>
    <property type="project" value="UniProtKB-KW"/>
</dbReference>
<dbReference type="InterPro" id="IPR029052">
    <property type="entry name" value="Metallo-depent_PP-like"/>
</dbReference>
<dbReference type="EMBL" id="KQ001695">
    <property type="protein sequence ID" value="KJP86361.1"/>
    <property type="molecule type" value="Genomic_DNA"/>
</dbReference>
<dbReference type="OrthoDB" id="411211at2759"/>
<dbReference type="GeneID" id="24269308"/>
<feature type="compositionally biased region" description="Basic and acidic residues" evidence="3">
    <location>
        <begin position="1133"/>
        <end position="1145"/>
    </location>
</feature>
<proteinExistence type="predicted"/>
<keyword evidence="2" id="KW-0378">Hydrolase</keyword>
<feature type="domain" description="Calcineurin-like phosphoesterase" evidence="4">
    <location>
        <begin position="729"/>
        <end position="886"/>
    </location>
</feature>
<feature type="compositionally biased region" description="Acidic residues" evidence="3">
    <location>
        <begin position="1246"/>
        <end position="1255"/>
    </location>
</feature>
<accession>A0A0D9QKV1</accession>
<feature type="compositionally biased region" description="Basic and acidic residues" evidence="3">
    <location>
        <begin position="315"/>
        <end position="326"/>
    </location>
</feature>
<feature type="region of interest" description="Disordered" evidence="3">
    <location>
        <begin position="1115"/>
        <end position="1145"/>
    </location>
</feature>
<dbReference type="VEuPathDB" id="PlasmoDB:AK88_03994"/>
<dbReference type="OMA" id="LVRYTNI"/>
<feature type="region of interest" description="Disordered" evidence="3">
    <location>
        <begin position="1209"/>
        <end position="1255"/>
    </location>
</feature>
<evidence type="ECO:0000313" key="5">
    <source>
        <dbReference type="EMBL" id="KJP86361.1"/>
    </source>
</evidence>
<dbReference type="Pfam" id="PF00149">
    <property type="entry name" value="Metallophos"/>
    <property type="match status" value="1"/>
</dbReference>
<dbReference type="SUPFAM" id="SSF56300">
    <property type="entry name" value="Metallo-dependent phosphatases"/>
    <property type="match status" value="1"/>
</dbReference>
<protein>
    <recommendedName>
        <fullName evidence="4">Calcineurin-like phosphoesterase domain-containing protein</fullName>
    </recommendedName>
</protein>
<feature type="region of interest" description="Disordered" evidence="3">
    <location>
        <begin position="252"/>
        <end position="346"/>
    </location>
</feature>
<keyword evidence="6" id="KW-1185">Reference proteome</keyword>
<dbReference type="PANTHER" id="PTHR10161">
    <property type="entry name" value="TARTRATE-RESISTANT ACID PHOSPHATASE TYPE 5"/>
    <property type="match status" value="1"/>
</dbReference>
<organism evidence="5 6">
    <name type="scientific">Plasmodium fragile</name>
    <dbReference type="NCBI Taxonomy" id="5857"/>
    <lineage>
        <taxon>Eukaryota</taxon>
        <taxon>Sar</taxon>
        <taxon>Alveolata</taxon>
        <taxon>Apicomplexa</taxon>
        <taxon>Aconoidasida</taxon>
        <taxon>Haemosporida</taxon>
        <taxon>Plasmodiidae</taxon>
        <taxon>Plasmodium</taxon>
        <taxon>Plasmodium (Plasmodium)</taxon>
    </lineage>
</organism>
<sequence>MNITKYLLIILPLILSKYPSRNGLISHGNLLLRSNIRGARLKRIIKQEYDTKGKSEKEEEEDEREYEEYLENKGSDEFNKVKYRYMDYVNFSIYKSSKKYKHLLNESLVFLGSQYSTDEKLTFHVKLIDILSLLFVHYKDNLSTFDHVISSLQDRNKLMNSIENEFFREFIDERDNYIFEVKNMYYKVEQKNEEKERILRKKRTIYEIFLKNWKNDGYRFYSVNNKKKAYIPKKIDHNRKNKNETQYSLKCRNLVSSPQDSQKGKQPNRTDSDKGSSTPSEVTNTKKEQKQGGDTNELLPMEDNVEEETYEEVEEEKKDDTNKTEETGSAEQTEGLEDNPNGDTEELYDHDVYEDEANRKVLAERYNNQICRASENNQGDSTPMSTYTNGIPGVTYKMRNDFFLNGSSFNVITLINAITSNKDNATVTELYEALKKLGITTFDHLVRYTNIIGIFFSYDIFDELYLQIKLVKEYFGLIQKKKTDFDIVEKVKKKKPKKRKAYREYKMSDDEMFVPPNCLNAYCMLKSVWMRNRNVTMKIERTSSNSMNFMMLGDIGQGFEEEKDIDKQNMLNLIGFNELKSTVQTMKDWHFENNADFIINLGDNVPKDGTMNYMENFQWHNLMKELFVFKKRSEQEINTMMGNNKLTQQSIKDFYSEKMKEMQDNYNSTQVDEQGMKEKKKKKGKKKTKSGGNQENEVKNSSKQEDFSLYDNDRKKLYQFDEEEESDENVEAIPFYSILGEKDYFFFPSEQIQEHYSHRIPGYFMPNNYYCVNYDFTYNNVGYKDIINQEKFRASFIFIDTWSLMVGFPIIRNYRSFREQFNWLSKTLYESAQNSDWIFVIGHHPLISSGRRSDNYSYEEHSFHDILRDFLFNYNVDGYFSAHDHLMEYIKFGSIDLFINGSSSRVMFDNSNLGRGYFGKVVGKLYPVTCYILKTIHAGLKPKGCGFSRYSKWSNKADIGFSTHKLTKDEFITEFINGRTGKPLSHKIVLKNKKHERKKFYNLDGYADDKVDELEKKIEQFRMNNPDLIKYKIEEFNENVRKLNIIMKTLKTKEEIENFKVLLFLNNLIFDVSKHLSGMSSQKLRSMQALAQKYSIFFNKNLVNHIAVALEKAVQSENNETDNEDEEFDAEEAERRLKDNEKKQKENKKALEIIETLGYEPEQFLEKYDSMTTEEKDLLKEKVGKDVTLEDYVNRIRIYVEKKNLSDSDLEAMQEKEDAEESGHAEEANEQQGESEEESGQMSSEDSAEDVDEDVGEDVGEVALVKDVHKTHQKFVFMEKALSEQNYILLVLGALKNQDKDKYALNMSSKKEDIKTIASSNFLYKIENHKTFFQLCIELAPDIKRIISNLGGVGVRLPFFNLMNKLYDEIIKLKDGLDRIAK</sequence>